<dbReference type="InterPro" id="IPR036271">
    <property type="entry name" value="Tet_transcr_reg_TetR-rel_C_sf"/>
</dbReference>
<keyword evidence="5" id="KW-1185">Reference proteome</keyword>
<protein>
    <submittedName>
        <fullName evidence="4">TetR family transcriptional regulator</fullName>
    </submittedName>
</protein>
<dbReference type="InterPro" id="IPR001647">
    <property type="entry name" value="HTH_TetR"/>
</dbReference>
<evidence type="ECO:0000313" key="4">
    <source>
        <dbReference type="EMBL" id="MFC6091671.1"/>
    </source>
</evidence>
<gene>
    <name evidence="4" type="ORF">ACFP3R_20560</name>
</gene>
<dbReference type="PROSITE" id="PS50977">
    <property type="entry name" value="HTH_TETR_2"/>
    <property type="match status" value="1"/>
</dbReference>
<comment type="caution">
    <text evidence="4">The sequence shown here is derived from an EMBL/GenBank/DDBJ whole genome shotgun (WGS) entry which is preliminary data.</text>
</comment>
<name>A0ABW1P824_9PSEU</name>
<feature type="domain" description="HTH tetR-type" evidence="3">
    <location>
        <begin position="6"/>
        <end position="66"/>
    </location>
</feature>
<proteinExistence type="predicted"/>
<dbReference type="InterPro" id="IPR050109">
    <property type="entry name" value="HTH-type_TetR-like_transc_reg"/>
</dbReference>
<evidence type="ECO:0000259" key="3">
    <source>
        <dbReference type="PROSITE" id="PS50977"/>
    </source>
</evidence>
<reference evidence="5" key="1">
    <citation type="journal article" date="2019" name="Int. J. Syst. Evol. Microbiol.">
        <title>The Global Catalogue of Microorganisms (GCM) 10K type strain sequencing project: providing services to taxonomists for standard genome sequencing and annotation.</title>
        <authorList>
            <consortium name="The Broad Institute Genomics Platform"/>
            <consortium name="The Broad Institute Genome Sequencing Center for Infectious Disease"/>
            <person name="Wu L."/>
            <person name="Ma J."/>
        </authorList>
    </citation>
    <scope>NUCLEOTIDE SEQUENCE [LARGE SCALE GENOMIC DNA]</scope>
    <source>
        <strain evidence="5">CGMCC 4.7246</strain>
    </source>
</reference>
<dbReference type="Proteomes" id="UP001596220">
    <property type="component" value="Unassembled WGS sequence"/>
</dbReference>
<organism evidence="4 5">
    <name type="scientific">Saccharothrix lopnurensis</name>
    <dbReference type="NCBI Taxonomy" id="1670621"/>
    <lineage>
        <taxon>Bacteria</taxon>
        <taxon>Bacillati</taxon>
        <taxon>Actinomycetota</taxon>
        <taxon>Actinomycetes</taxon>
        <taxon>Pseudonocardiales</taxon>
        <taxon>Pseudonocardiaceae</taxon>
        <taxon>Saccharothrix</taxon>
    </lineage>
</organism>
<keyword evidence="1 2" id="KW-0238">DNA-binding</keyword>
<evidence type="ECO:0000256" key="2">
    <source>
        <dbReference type="PROSITE-ProRule" id="PRU00335"/>
    </source>
</evidence>
<dbReference type="InterPro" id="IPR041467">
    <property type="entry name" value="Sco4008_C"/>
</dbReference>
<dbReference type="EMBL" id="JBHSQO010000020">
    <property type="protein sequence ID" value="MFC6091671.1"/>
    <property type="molecule type" value="Genomic_DNA"/>
</dbReference>
<sequence length="198" mass="22326">MTRDAQATRRRLLDAAADEFSEYGIAGARVERIALASKSNKAQIYHYFGSKERLFDAVMNDIVGRTANSVPITVDDLPGYAGRLFDVYEDDPRIARLATWYRLERTGEPTQLDVLSETLKDELTQIRAAQRAGALSRRYRPADLLNLVLHMSFLWTFVFPELQGQFVKTSRVHRRRVLVDSVAALLRPEPAPAGVHGP</sequence>
<dbReference type="Gene3D" id="1.10.357.10">
    <property type="entry name" value="Tetracycline Repressor, domain 2"/>
    <property type="match status" value="1"/>
</dbReference>
<evidence type="ECO:0000313" key="5">
    <source>
        <dbReference type="Proteomes" id="UP001596220"/>
    </source>
</evidence>
<dbReference type="Pfam" id="PF17926">
    <property type="entry name" value="TetR_C_21"/>
    <property type="match status" value="1"/>
</dbReference>
<accession>A0ABW1P824</accession>
<dbReference type="SUPFAM" id="SSF46689">
    <property type="entry name" value="Homeodomain-like"/>
    <property type="match status" value="1"/>
</dbReference>
<dbReference type="PANTHER" id="PTHR30328">
    <property type="entry name" value="TRANSCRIPTIONAL REPRESSOR"/>
    <property type="match status" value="1"/>
</dbReference>
<dbReference type="Pfam" id="PF00440">
    <property type="entry name" value="TetR_N"/>
    <property type="match status" value="1"/>
</dbReference>
<dbReference type="SUPFAM" id="SSF48498">
    <property type="entry name" value="Tetracyclin repressor-like, C-terminal domain"/>
    <property type="match status" value="1"/>
</dbReference>
<dbReference type="InterPro" id="IPR009057">
    <property type="entry name" value="Homeodomain-like_sf"/>
</dbReference>
<dbReference type="RefSeq" id="WP_380637959.1">
    <property type="nucleotide sequence ID" value="NZ_JBHSQO010000020.1"/>
</dbReference>
<dbReference type="PANTHER" id="PTHR30328:SF54">
    <property type="entry name" value="HTH-TYPE TRANSCRIPTIONAL REPRESSOR SCO4008"/>
    <property type="match status" value="1"/>
</dbReference>
<dbReference type="PRINTS" id="PR00455">
    <property type="entry name" value="HTHTETR"/>
</dbReference>
<evidence type="ECO:0000256" key="1">
    <source>
        <dbReference type="ARBA" id="ARBA00023125"/>
    </source>
</evidence>
<feature type="DNA-binding region" description="H-T-H motif" evidence="2">
    <location>
        <begin position="29"/>
        <end position="48"/>
    </location>
</feature>